<sequence>MSKKISDTPLLFYSIFESKTNANLKQLLHSFLFNLSPDVPYDFSKQIKKFNYKQTMINGFIVGFIVNAKPITP</sequence>
<accession>A0AA37T5B2</accession>
<evidence type="ECO:0000313" key="1">
    <source>
        <dbReference type="EMBL" id="GLS27578.1"/>
    </source>
</evidence>
<organism evidence="1 2">
    <name type="scientific">Marinibactrum halimedae</name>
    <dbReference type="NCBI Taxonomy" id="1444977"/>
    <lineage>
        <taxon>Bacteria</taxon>
        <taxon>Pseudomonadati</taxon>
        <taxon>Pseudomonadota</taxon>
        <taxon>Gammaproteobacteria</taxon>
        <taxon>Cellvibrionales</taxon>
        <taxon>Cellvibrionaceae</taxon>
        <taxon>Marinibactrum</taxon>
    </lineage>
</organism>
<reference evidence="1 2" key="1">
    <citation type="journal article" date="2014" name="Int. J. Syst. Evol. Microbiol.">
        <title>Complete genome sequence of Corynebacterium casei LMG S-19264T (=DSM 44701T), isolated from a smear-ripened cheese.</title>
        <authorList>
            <consortium name="US DOE Joint Genome Institute (JGI-PGF)"/>
            <person name="Walter F."/>
            <person name="Albersmeier A."/>
            <person name="Kalinowski J."/>
            <person name="Ruckert C."/>
        </authorList>
    </citation>
    <scope>NUCLEOTIDE SEQUENCE [LARGE SCALE GENOMIC DNA]</scope>
    <source>
        <strain evidence="1 2">NBRC 110095</strain>
    </source>
</reference>
<dbReference type="EMBL" id="BSPD01000080">
    <property type="protein sequence ID" value="GLS27578.1"/>
    <property type="molecule type" value="Genomic_DNA"/>
</dbReference>
<gene>
    <name evidence="1" type="ORF">GCM10007877_32970</name>
</gene>
<comment type="caution">
    <text evidence="1">The sequence shown here is derived from an EMBL/GenBank/DDBJ whole genome shotgun (WGS) entry which is preliminary data.</text>
</comment>
<dbReference type="RefSeq" id="WP_232593950.1">
    <property type="nucleotide sequence ID" value="NZ_BSPD01000080.1"/>
</dbReference>
<dbReference type="Proteomes" id="UP001156870">
    <property type="component" value="Unassembled WGS sequence"/>
</dbReference>
<protein>
    <submittedName>
        <fullName evidence="1">Uncharacterized protein</fullName>
    </submittedName>
</protein>
<evidence type="ECO:0000313" key="2">
    <source>
        <dbReference type="Proteomes" id="UP001156870"/>
    </source>
</evidence>
<name>A0AA37T5B2_9GAMM</name>
<dbReference type="AlphaFoldDB" id="A0AA37T5B2"/>
<proteinExistence type="predicted"/>
<keyword evidence="2" id="KW-1185">Reference proteome</keyword>